<feature type="domain" description="Peptidase S1" evidence="3">
    <location>
        <begin position="53"/>
        <end position="293"/>
    </location>
</feature>
<gene>
    <name evidence="4" type="ORF">MEDL_18781</name>
</gene>
<dbReference type="CDD" id="cd00190">
    <property type="entry name" value="Tryp_SPc"/>
    <property type="match status" value="1"/>
</dbReference>
<dbReference type="PROSITE" id="PS50240">
    <property type="entry name" value="TRYPSIN_DOM"/>
    <property type="match status" value="1"/>
</dbReference>
<name>A0A8S3RBW6_MYTED</name>
<evidence type="ECO:0000313" key="4">
    <source>
        <dbReference type="EMBL" id="CAG2204299.1"/>
    </source>
</evidence>
<comment type="similarity">
    <text evidence="2">Belongs to the peptidase S1 family. CLIP subfamily.</text>
</comment>
<dbReference type="GO" id="GO:0006508">
    <property type="term" value="P:proteolysis"/>
    <property type="evidence" value="ECO:0007669"/>
    <property type="project" value="InterPro"/>
</dbReference>
<dbReference type="InterPro" id="IPR051487">
    <property type="entry name" value="Ser/Thr_Proteases_Immune/Dev"/>
</dbReference>
<dbReference type="PANTHER" id="PTHR24256">
    <property type="entry name" value="TRYPTASE-RELATED"/>
    <property type="match status" value="1"/>
</dbReference>
<comment type="caution">
    <text evidence="4">The sequence shown here is derived from an EMBL/GenBank/DDBJ whole genome shotgun (WGS) entry which is preliminary data.</text>
</comment>
<evidence type="ECO:0000256" key="1">
    <source>
        <dbReference type="ARBA" id="ARBA00023157"/>
    </source>
</evidence>
<dbReference type="InterPro" id="IPR001314">
    <property type="entry name" value="Peptidase_S1A"/>
</dbReference>
<dbReference type="Pfam" id="PF00089">
    <property type="entry name" value="Trypsin"/>
    <property type="match status" value="1"/>
</dbReference>
<dbReference type="InterPro" id="IPR043504">
    <property type="entry name" value="Peptidase_S1_PA_chymotrypsin"/>
</dbReference>
<dbReference type="PRINTS" id="PR00722">
    <property type="entry name" value="CHYMOTRYPSIN"/>
</dbReference>
<reference evidence="4" key="1">
    <citation type="submission" date="2021-03" db="EMBL/GenBank/DDBJ databases">
        <authorList>
            <person name="Bekaert M."/>
        </authorList>
    </citation>
    <scope>NUCLEOTIDE SEQUENCE</scope>
</reference>
<keyword evidence="5" id="KW-1185">Reference proteome</keyword>
<dbReference type="Gene3D" id="2.40.10.10">
    <property type="entry name" value="Trypsin-like serine proteases"/>
    <property type="match status" value="1"/>
</dbReference>
<accession>A0A8S3RBW6</accession>
<dbReference type="GO" id="GO:0004252">
    <property type="term" value="F:serine-type endopeptidase activity"/>
    <property type="evidence" value="ECO:0007669"/>
    <property type="project" value="InterPro"/>
</dbReference>
<dbReference type="AlphaFoldDB" id="A0A8S3RBW6"/>
<evidence type="ECO:0000313" key="5">
    <source>
        <dbReference type="Proteomes" id="UP000683360"/>
    </source>
</evidence>
<dbReference type="InterPro" id="IPR009003">
    <property type="entry name" value="Peptidase_S1_PA"/>
</dbReference>
<evidence type="ECO:0000259" key="3">
    <source>
        <dbReference type="PROSITE" id="PS50240"/>
    </source>
</evidence>
<proteinExistence type="inferred from homology"/>
<dbReference type="SUPFAM" id="SSF50494">
    <property type="entry name" value="Trypsin-like serine proteases"/>
    <property type="match status" value="1"/>
</dbReference>
<protein>
    <recommendedName>
        <fullName evidence="3">Peptidase S1 domain-containing protein</fullName>
    </recommendedName>
</protein>
<dbReference type="InterPro" id="IPR001254">
    <property type="entry name" value="Trypsin_dom"/>
</dbReference>
<sequence length="298" mass="33394">MSSKSVLEHFTVPDDFQNGNTFKGKCMHCGTLISGSYKVTSNFVTHMKIVVGIVGGKDAKIEDFPYVAQIQQREKQKDPWTNFCTAVILSEDWIITSALCLIAPMINRRVLAGFVDISDPNKQIRTIKHVKRHPHFDRKFKIDKDDAVFENDIAVLELDTPFTFGPTCNKLPYSTSKDVVDKNRCRISGWGRIDINLTAAEILQYTDISVLTLDECDQLTEAPLVNSQICAIDKNLEKQACYGDGGGPLTCLAGKTRVLCGLFSWLYTFCDGDNPFAYTNVTHYASWIKRETGIEGFP</sequence>
<organism evidence="4 5">
    <name type="scientific">Mytilus edulis</name>
    <name type="common">Blue mussel</name>
    <dbReference type="NCBI Taxonomy" id="6550"/>
    <lineage>
        <taxon>Eukaryota</taxon>
        <taxon>Metazoa</taxon>
        <taxon>Spiralia</taxon>
        <taxon>Lophotrochozoa</taxon>
        <taxon>Mollusca</taxon>
        <taxon>Bivalvia</taxon>
        <taxon>Autobranchia</taxon>
        <taxon>Pteriomorphia</taxon>
        <taxon>Mytilida</taxon>
        <taxon>Mytiloidea</taxon>
        <taxon>Mytilidae</taxon>
        <taxon>Mytilinae</taxon>
        <taxon>Mytilus</taxon>
    </lineage>
</organism>
<evidence type="ECO:0000256" key="2">
    <source>
        <dbReference type="ARBA" id="ARBA00024195"/>
    </source>
</evidence>
<dbReference type="EMBL" id="CAJPWZ010000943">
    <property type="protein sequence ID" value="CAG2204299.1"/>
    <property type="molecule type" value="Genomic_DNA"/>
</dbReference>
<dbReference type="SMART" id="SM00020">
    <property type="entry name" value="Tryp_SPc"/>
    <property type="match status" value="1"/>
</dbReference>
<keyword evidence="1" id="KW-1015">Disulfide bond</keyword>
<dbReference type="OrthoDB" id="6056466at2759"/>
<dbReference type="Proteomes" id="UP000683360">
    <property type="component" value="Unassembled WGS sequence"/>
</dbReference>